<proteinExistence type="predicted"/>
<feature type="compositionally biased region" description="Acidic residues" evidence="1">
    <location>
        <begin position="205"/>
        <end position="216"/>
    </location>
</feature>
<evidence type="ECO:0000256" key="1">
    <source>
        <dbReference type="SAM" id="MobiDB-lite"/>
    </source>
</evidence>
<feature type="compositionally biased region" description="Low complexity" evidence="1">
    <location>
        <begin position="189"/>
        <end position="199"/>
    </location>
</feature>
<dbReference type="EMBL" id="NIDF01000078">
    <property type="protein sequence ID" value="TYJ53763.1"/>
    <property type="molecule type" value="Genomic_DNA"/>
</dbReference>
<feature type="compositionally biased region" description="Basic residues" evidence="1">
    <location>
        <begin position="170"/>
        <end position="183"/>
    </location>
</feature>
<feature type="compositionally biased region" description="Basic and acidic residues" evidence="1">
    <location>
        <begin position="159"/>
        <end position="169"/>
    </location>
</feature>
<feature type="region of interest" description="Disordered" evidence="1">
    <location>
        <begin position="58"/>
        <end position="216"/>
    </location>
</feature>
<protein>
    <submittedName>
        <fullName evidence="2">Uncharacterized protein</fullName>
    </submittedName>
</protein>
<feature type="region of interest" description="Disordered" evidence="1">
    <location>
        <begin position="19"/>
        <end position="45"/>
    </location>
</feature>
<feature type="compositionally biased region" description="Basic and acidic residues" evidence="1">
    <location>
        <begin position="140"/>
        <end position="150"/>
    </location>
</feature>
<dbReference type="Proteomes" id="UP000322245">
    <property type="component" value="Unassembled WGS sequence"/>
</dbReference>
<name>A0A5D3AUC3_9TREE</name>
<sequence>MSSPARQYGSAADDALADDMANFSMGSGPMTEEPENLQYGGWGMHKVPEVPAEQNWTAYANRGYDDPTYPTYYHEEDDDPTHPTYYREEYDEQGAPSAPPAPSADNQETDDLASRLNSAQEYIARSRSTSRRGSAASSRVSDRRGSEASTRRGSGSGAMREREGDDGRERHRGPGVRKLHINRRGTGGSMTSTTSTSSRFQEWRPDDDEEQDDCQQ</sequence>
<dbReference type="AlphaFoldDB" id="A0A5D3AUC3"/>
<reference evidence="2 3" key="1">
    <citation type="submission" date="2017-05" db="EMBL/GenBank/DDBJ databases">
        <title>The Genome Sequence of Tsuchiyaea wingfieldii DSM 27421.</title>
        <authorList>
            <person name="Cuomo C."/>
            <person name="Passer A."/>
            <person name="Billmyre B."/>
            <person name="Heitman J."/>
        </authorList>
    </citation>
    <scope>NUCLEOTIDE SEQUENCE [LARGE SCALE GENOMIC DNA]</scope>
    <source>
        <strain evidence="2 3">DSM 27421</strain>
    </source>
</reference>
<evidence type="ECO:0000313" key="3">
    <source>
        <dbReference type="Proteomes" id="UP000322245"/>
    </source>
</evidence>
<comment type="caution">
    <text evidence="2">The sequence shown here is derived from an EMBL/GenBank/DDBJ whole genome shotgun (WGS) entry which is preliminary data.</text>
</comment>
<evidence type="ECO:0000313" key="2">
    <source>
        <dbReference type="EMBL" id="TYJ53763.1"/>
    </source>
</evidence>
<organism evidence="2 3">
    <name type="scientific">Cryptococcus floricola</name>
    <dbReference type="NCBI Taxonomy" id="2591691"/>
    <lineage>
        <taxon>Eukaryota</taxon>
        <taxon>Fungi</taxon>
        <taxon>Dikarya</taxon>
        <taxon>Basidiomycota</taxon>
        <taxon>Agaricomycotina</taxon>
        <taxon>Tremellomycetes</taxon>
        <taxon>Tremellales</taxon>
        <taxon>Cryptococcaceae</taxon>
        <taxon>Cryptococcus</taxon>
    </lineage>
</organism>
<accession>A0A5D3AUC3</accession>
<gene>
    <name evidence="2" type="ORF">B9479_005603</name>
</gene>
<feature type="compositionally biased region" description="Low complexity" evidence="1">
    <location>
        <begin position="125"/>
        <end position="139"/>
    </location>
</feature>
<keyword evidence="3" id="KW-1185">Reference proteome</keyword>